<evidence type="ECO:0000313" key="10">
    <source>
        <dbReference type="EMBL" id="OUM21771.1"/>
    </source>
</evidence>
<dbReference type="InterPro" id="IPR012795">
    <property type="entry name" value="tRNA_Ile_lys_synt_N"/>
</dbReference>
<dbReference type="GO" id="GO:0006400">
    <property type="term" value="P:tRNA modification"/>
    <property type="evidence" value="ECO:0007669"/>
    <property type="project" value="UniProtKB-UniRule"/>
</dbReference>
<dbReference type="NCBIfam" id="TIGR02432">
    <property type="entry name" value="lysidine_TilS_N"/>
    <property type="match status" value="1"/>
</dbReference>
<dbReference type="SUPFAM" id="SSF82829">
    <property type="entry name" value="MesJ substrate recognition domain-like"/>
    <property type="match status" value="1"/>
</dbReference>
<accession>A0A252F7M6</accession>
<dbReference type="GO" id="GO:0005737">
    <property type="term" value="C:cytoplasm"/>
    <property type="evidence" value="ECO:0007669"/>
    <property type="project" value="UniProtKB-SubCell"/>
</dbReference>
<dbReference type="RefSeq" id="WP_087016736.1">
    <property type="nucleotide sequence ID" value="NZ_CP178353.1"/>
</dbReference>
<dbReference type="Pfam" id="PF01171">
    <property type="entry name" value="ATP_bind_3"/>
    <property type="match status" value="1"/>
</dbReference>
<keyword evidence="2 8" id="KW-0963">Cytoplasm</keyword>
<keyword evidence="6 8" id="KW-0067">ATP-binding</keyword>
<evidence type="ECO:0000256" key="4">
    <source>
        <dbReference type="ARBA" id="ARBA00022694"/>
    </source>
</evidence>
<evidence type="ECO:0000256" key="7">
    <source>
        <dbReference type="ARBA" id="ARBA00048539"/>
    </source>
</evidence>
<evidence type="ECO:0000256" key="8">
    <source>
        <dbReference type="HAMAP-Rule" id="MF_01161"/>
    </source>
</evidence>
<gene>
    <name evidence="8" type="primary">tilS</name>
    <name evidence="10" type="ORF">CBW42_00660</name>
</gene>
<dbReference type="InterPro" id="IPR012796">
    <property type="entry name" value="Lysidine-tRNA-synth_C"/>
</dbReference>
<feature type="binding site" evidence="8">
    <location>
        <begin position="26"/>
        <end position="31"/>
    </location>
    <ligand>
        <name>ATP</name>
        <dbReference type="ChEBI" id="CHEBI:30616"/>
    </ligand>
</feature>
<sequence>MKQLVHRTIEQYAMIPDGARVLCGLSGGADSVSLLLCLHELGYDVCACHLNHGLRGAQADADEAFCRALCERLAIPFYAEVCDAGAAAAQQKQSVETAARALRYAFFDRCAQKCGAARIATAHTADDNLETMLFHLIRGTGSAGLAGIPPVRGTIIRPLIAVERRQVEEYLVQRGQDWRTDATNLDNSCTRNRIRHTVIPALRDIEPAAARHAAQAAALLRQDNDCLDALVQVGGTSVSAARLRDMPEALASRAVRDMLVHAGTPMGEVGQRQIAAVLALARKKSGTASLPGRRRALRRGNEIRIEPMPPETGQVELVPEKPVRFGAYLVCITRKIQDIHSSFKFYPIAYDTINTVCLSVRRWRPDDRMTLPGARGARSLKRLYAERGIAPEQRDALPVLCCGGEIVAAAGIGVDSRYCGTTGAFAVAHDADGRKKRGAKV</sequence>
<dbReference type="EC" id="6.3.4.19" evidence="8"/>
<evidence type="ECO:0000313" key="11">
    <source>
        <dbReference type="Proteomes" id="UP000194903"/>
    </source>
</evidence>
<comment type="catalytic activity">
    <reaction evidence="7 8">
        <text>cytidine(34) in tRNA(Ile2) + L-lysine + ATP = lysidine(34) in tRNA(Ile2) + AMP + diphosphate + H(+)</text>
        <dbReference type="Rhea" id="RHEA:43744"/>
        <dbReference type="Rhea" id="RHEA-COMP:10625"/>
        <dbReference type="Rhea" id="RHEA-COMP:10670"/>
        <dbReference type="ChEBI" id="CHEBI:15378"/>
        <dbReference type="ChEBI" id="CHEBI:30616"/>
        <dbReference type="ChEBI" id="CHEBI:32551"/>
        <dbReference type="ChEBI" id="CHEBI:33019"/>
        <dbReference type="ChEBI" id="CHEBI:82748"/>
        <dbReference type="ChEBI" id="CHEBI:83665"/>
        <dbReference type="ChEBI" id="CHEBI:456215"/>
        <dbReference type="EC" id="6.3.4.19"/>
    </reaction>
</comment>
<evidence type="ECO:0000256" key="5">
    <source>
        <dbReference type="ARBA" id="ARBA00022741"/>
    </source>
</evidence>
<dbReference type="NCBIfam" id="TIGR02433">
    <property type="entry name" value="lysidine_TilS_C"/>
    <property type="match status" value="1"/>
</dbReference>
<name>A0A252F7M6_9FIRM</name>
<comment type="subcellular location">
    <subcellularLocation>
        <location evidence="1 8">Cytoplasm</location>
    </subcellularLocation>
</comment>
<evidence type="ECO:0000256" key="2">
    <source>
        <dbReference type="ARBA" id="ARBA00022490"/>
    </source>
</evidence>
<comment type="function">
    <text evidence="8">Ligates lysine onto the cytidine present at position 34 of the AUA codon-specific tRNA(Ile) that contains the anticodon CAU, in an ATP-dependent manner. Cytidine is converted to lysidine, thus changing the amino acid specificity of the tRNA from methionine to isoleucine.</text>
</comment>
<dbReference type="InterPro" id="IPR014729">
    <property type="entry name" value="Rossmann-like_a/b/a_fold"/>
</dbReference>
<dbReference type="InterPro" id="IPR012094">
    <property type="entry name" value="tRNA_Ile_lys_synt"/>
</dbReference>
<keyword evidence="3 8" id="KW-0436">Ligase</keyword>
<dbReference type="EMBL" id="NHOC01000001">
    <property type="protein sequence ID" value="OUM21771.1"/>
    <property type="molecule type" value="Genomic_DNA"/>
</dbReference>
<dbReference type="SUPFAM" id="SSF52402">
    <property type="entry name" value="Adenine nucleotide alpha hydrolases-like"/>
    <property type="match status" value="1"/>
</dbReference>
<feature type="domain" description="Lysidine-tRNA(Ile) synthetase C-terminal" evidence="9">
    <location>
        <begin position="358"/>
        <end position="429"/>
    </location>
</feature>
<dbReference type="GO" id="GO:0005524">
    <property type="term" value="F:ATP binding"/>
    <property type="evidence" value="ECO:0007669"/>
    <property type="project" value="UniProtKB-UniRule"/>
</dbReference>
<proteinExistence type="inferred from homology"/>
<dbReference type="PANTHER" id="PTHR43033:SF1">
    <property type="entry name" value="TRNA(ILE)-LYSIDINE SYNTHASE-RELATED"/>
    <property type="match status" value="1"/>
</dbReference>
<dbReference type="AlphaFoldDB" id="A0A252F7M6"/>
<dbReference type="PANTHER" id="PTHR43033">
    <property type="entry name" value="TRNA(ILE)-LYSIDINE SYNTHASE-RELATED"/>
    <property type="match status" value="1"/>
</dbReference>
<comment type="similarity">
    <text evidence="8">Belongs to the tRNA(Ile)-lysidine synthase family.</text>
</comment>
<dbReference type="Pfam" id="PF11734">
    <property type="entry name" value="TilS_C"/>
    <property type="match status" value="1"/>
</dbReference>
<dbReference type="CDD" id="cd01992">
    <property type="entry name" value="TilS_N"/>
    <property type="match status" value="1"/>
</dbReference>
<reference evidence="10 11" key="1">
    <citation type="submission" date="2017-05" db="EMBL/GenBank/DDBJ databases">
        <title>Butyricicoccus porcorum sp. nov. a butyrate-producing bacterium from the swine intestinal tract.</title>
        <authorList>
            <person name="Trachsel J."/>
            <person name="Humphrey S."/>
            <person name="Allen H.K."/>
        </authorList>
    </citation>
    <scope>NUCLEOTIDE SEQUENCE [LARGE SCALE GENOMIC DNA]</scope>
    <source>
        <strain evidence="10">BB10</strain>
    </source>
</reference>
<comment type="caution">
    <text evidence="10">The sequence shown here is derived from an EMBL/GenBank/DDBJ whole genome shotgun (WGS) entry which is preliminary data.</text>
</comment>
<dbReference type="Proteomes" id="UP000194903">
    <property type="component" value="Unassembled WGS sequence"/>
</dbReference>
<dbReference type="HAMAP" id="MF_01161">
    <property type="entry name" value="tRNA_Ile_lys_synt"/>
    <property type="match status" value="1"/>
</dbReference>
<dbReference type="Gene3D" id="3.40.50.620">
    <property type="entry name" value="HUPs"/>
    <property type="match status" value="1"/>
</dbReference>
<evidence type="ECO:0000259" key="9">
    <source>
        <dbReference type="SMART" id="SM00977"/>
    </source>
</evidence>
<keyword evidence="4 8" id="KW-0819">tRNA processing</keyword>
<dbReference type="SMART" id="SM00977">
    <property type="entry name" value="TilS_C"/>
    <property type="match status" value="1"/>
</dbReference>
<dbReference type="SUPFAM" id="SSF56037">
    <property type="entry name" value="PheT/TilS domain"/>
    <property type="match status" value="1"/>
</dbReference>
<keyword evidence="11" id="KW-1185">Reference proteome</keyword>
<dbReference type="InterPro" id="IPR011063">
    <property type="entry name" value="TilS/TtcA_N"/>
</dbReference>
<comment type="domain">
    <text evidence="8">The N-terminal region contains the highly conserved SGGXDS motif, predicted to be a P-loop motif involved in ATP binding.</text>
</comment>
<evidence type="ECO:0000256" key="1">
    <source>
        <dbReference type="ARBA" id="ARBA00004496"/>
    </source>
</evidence>
<dbReference type="OrthoDB" id="9807403at2"/>
<keyword evidence="5 8" id="KW-0547">Nucleotide-binding</keyword>
<dbReference type="GO" id="GO:0032267">
    <property type="term" value="F:tRNA(Ile)-lysidine synthase activity"/>
    <property type="evidence" value="ECO:0007669"/>
    <property type="project" value="UniProtKB-EC"/>
</dbReference>
<protein>
    <recommendedName>
        <fullName evidence="8">tRNA(Ile)-lysidine synthase</fullName>
        <ecNumber evidence="8">6.3.4.19</ecNumber>
    </recommendedName>
    <alternativeName>
        <fullName evidence="8">tRNA(Ile)-2-lysyl-cytidine synthase</fullName>
    </alternativeName>
    <alternativeName>
        <fullName evidence="8">tRNA(Ile)-lysidine synthetase</fullName>
    </alternativeName>
</protein>
<evidence type="ECO:0000256" key="3">
    <source>
        <dbReference type="ARBA" id="ARBA00022598"/>
    </source>
</evidence>
<evidence type="ECO:0000256" key="6">
    <source>
        <dbReference type="ARBA" id="ARBA00022840"/>
    </source>
</evidence>
<organism evidence="10 11">
    <name type="scientific">Butyricicoccus porcorum</name>
    <dbReference type="NCBI Taxonomy" id="1945634"/>
    <lineage>
        <taxon>Bacteria</taxon>
        <taxon>Bacillati</taxon>
        <taxon>Bacillota</taxon>
        <taxon>Clostridia</taxon>
        <taxon>Eubacteriales</taxon>
        <taxon>Butyricicoccaceae</taxon>
        <taxon>Butyricicoccus</taxon>
    </lineage>
</organism>